<dbReference type="Pfam" id="PF03466">
    <property type="entry name" value="LysR_substrate"/>
    <property type="match status" value="1"/>
</dbReference>
<dbReference type="SUPFAM" id="SSF46785">
    <property type="entry name" value="Winged helix' DNA-binding domain"/>
    <property type="match status" value="1"/>
</dbReference>
<dbReference type="Gene3D" id="1.10.10.10">
    <property type="entry name" value="Winged helix-like DNA-binding domain superfamily/Winged helix DNA-binding domain"/>
    <property type="match status" value="1"/>
</dbReference>
<dbReference type="PANTHER" id="PTHR30126:SF39">
    <property type="entry name" value="HTH-TYPE TRANSCRIPTIONAL REGULATOR CYSL"/>
    <property type="match status" value="1"/>
</dbReference>
<dbReference type="EMBL" id="JAGYPJ010000001">
    <property type="protein sequence ID" value="MBS4202038.1"/>
    <property type="molecule type" value="Genomic_DNA"/>
</dbReference>
<dbReference type="InterPro" id="IPR000847">
    <property type="entry name" value="LysR_HTH_N"/>
</dbReference>
<evidence type="ECO:0000256" key="2">
    <source>
        <dbReference type="ARBA" id="ARBA00023015"/>
    </source>
</evidence>
<dbReference type="Proteomes" id="UP000682713">
    <property type="component" value="Unassembled WGS sequence"/>
</dbReference>
<accession>A0A942YM06</accession>
<dbReference type="GO" id="GO:0000976">
    <property type="term" value="F:transcription cis-regulatory region binding"/>
    <property type="evidence" value="ECO:0007669"/>
    <property type="project" value="TreeGrafter"/>
</dbReference>
<gene>
    <name evidence="6" type="ORF">KHA93_20735</name>
</gene>
<dbReference type="RefSeq" id="WP_213113062.1">
    <property type="nucleotide sequence ID" value="NZ_JAGYPJ010000001.1"/>
</dbReference>
<sequence>MEQQLEVFVKVAEKESFSRAAEELHMTQPAVSQYIQQFEREMGTKLLERSNKYVRLNKAGEIVYHHAKEIIGLYTKMQRLVDDVTNKTSGPLSIGASYTFGEYVLPHIIALTLEKYPLVKPTITIGNTKEIAELVTSHQLDIGIIEGGLKNAKLNIEPFSKDEMYVFISSKHQLASRNGEIQVSELEDETWIVRENGSGTREASDEVFRIFNLAPPKIMEFGSNQLIKESVEASLGISLLSHWAIRKEVEIGTLKILKIKGLPYTRQFSAIVQTPFHTKAMDSFLNLLREEELLYNIGNKGPQHFQS</sequence>
<dbReference type="Pfam" id="PF00126">
    <property type="entry name" value="HTH_1"/>
    <property type="match status" value="1"/>
</dbReference>
<evidence type="ECO:0000313" key="7">
    <source>
        <dbReference type="Proteomes" id="UP000682713"/>
    </source>
</evidence>
<reference evidence="6 7" key="1">
    <citation type="submission" date="2021-05" db="EMBL/GenBank/DDBJ databases">
        <title>Novel Bacillus species.</title>
        <authorList>
            <person name="Liu G."/>
        </authorList>
    </citation>
    <scope>NUCLEOTIDE SEQUENCE [LARGE SCALE GENOMIC DNA]</scope>
    <source>
        <strain evidence="6 7">FJAT-49732</strain>
    </source>
</reference>
<dbReference type="CDD" id="cd08420">
    <property type="entry name" value="PBP2_CysL_like"/>
    <property type="match status" value="1"/>
</dbReference>
<dbReference type="FunFam" id="1.10.10.10:FF:000001">
    <property type="entry name" value="LysR family transcriptional regulator"/>
    <property type="match status" value="1"/>
</dbReference>
<evidence type="ECO:0000256" key="1">
    <source>
        <dbReference type="ARBA" id="ARBA00009437"/>
    </source>
</evidence>
<dbReference type="GO" id="GO:0003700">
    <property type="term" value="F:DNA-binding transcription factor activity"/>
    <property type="evidence" value="ECO:0007669"/>
    <property type="project" value="InterPro"/>
</dbReference>
<evidence type="ECO:0000256" key="4">
    <source>
        <dbReference type="ARBA" id="ARBA00023163"/>
    </source>
</evidence>
<dbReference type="InterPro" id="IPR005119">
    <property type="entry name" value="LysR_subst-bd"/>
</dbReference>
<dbReference type="AlphaFoldDB" id="A0A942YM06"/>
<comment type="caution">
    <text evidence="6">The sequence shown here is derived from an EMBL/GenBank/DDBJ whole genome shotgun (WGS) entry which is preliminary data.</text>
</comment>
<protein>
    <submittedName>
        <fullName evidence="6">LysR family transcriptional regulator</fullName>
    </submittedName>
</protein>
<keyword evidence="7" id="KW-1185">Reference proteome</keyword>
<keyword evidence="2" id="KW-0805">Transcription regulation</keyword>
<keyword evidence="4" id="KW-0804">Transcription</keyword>
<keyword evidence="3" id="KW-0238">DNA-binding</keyword>
<organism evidence="6 7">
    <name type="scientific">Lederbergia citrisecunda</name>
    <dbReference type="NCBI Taxonomy" id="2833583"/>
    <lineage>
        <taxon>Bacteria</taxon>
        <taxon>Bacillati</taxon>
        <taxon>Bacillota</taxon>
        <taxon>Bacilli</taxon>
        <taxon>Bacillales</taxon>
        <taxon>Bacillaceae</taxon>
        <taxon>Lederbergia</taxon>
    </lineage>
</organism>
<evidence type="ECO:0000259" key="5">
    <source>
        <dbReference type="PROSITE" id="PS50931"/>
    </source>
</evidence>
<dbReference type="SUPFAM" id="SSF53850">
    <property type="entry name" value="Periplasmic binding protein-like II"/>
    <property type="match status" value="1"/>
</dbReference>
<name>A0A942YM06_9BACI</name>
<feature type="domain" description="HTH lysR-type" evidence="5">
    <location>
        <begin position="1"/>
        <end position="57"/>
    </location>
</feature>
<evidence type="ECO:0000256" key="3">
    <source>
        <dbReference type="ARBA" id="ARBA00023125"/>
    </source>
</evidence>
<evidence type="ECO:0000313" key="6">
    <source>
        <dbReference type="EMBL" id="MBS4202038.1"/>
    </source>
</evidence>
<dbReference type="PROSITE" id="PS50931">
    <property type="entry name" value="HTH_LYSR"/>
    <property type="match status" value="1"/>
</dbReference>
<dbReference type="InterPro" id="IPR036390">
    <property type="entry name" value="WH_DNA-bd_sf"/>
</dbReference>
<dbReference type="Gene3D" id="3.40.190.290">
    <property type="match status" value="1"/>
</dbReference>
<dbReference type="PANTHER" id="PTHR30126">
    <property type="entry name" value="HTH-TYPE TRANSCRIPTIONAL REGULATOR"/>
    <property type="match status" value="1"/>
</dbReference>
<proteinExistence type="inferred from homology"/>
<comment type="similarity">
    <text evidence="1">Belongs to the LysR transcriptional regulatory family.</text>
</comment>
<dbReference type="InterPro" id="IPR036388">
    <property type="entry name" value="WH-like_DNA-bd_sf"/>
</dbReference>
<dbReference type="PRINTS" id="PR00039">
    <property type="entry name" value="HTHLYSR"/>
</dbReference>